<organism evidence="7 8">
    <name type="scientific">Clostridium intestinale</name>
    <dbReference type="NCBI Taxonomy" id="36845"/>
    <lineage>
        <taxon>Bacteria</taxon>
        <taxon>Bacillati</taxon>
        <taxon>Bacillota</taxon>
        <taxon>Clostridia</taxon>
        <taxon>Eubacteriales</taxon>
        <taxon>Clostridiaceae</taxon>
        <taxon>Clostridium</taxon>
    </lineage>
</organism>
<evidence type="ECO:0000256" key="5">
    <source>
        <dbReference type="ARBA" id="ARBA00023004"/>
    </source>
</evidence>
<dbReference type="SMART" id="SM00849">
    <property type="entry name" value="Lactamase_B"/>
    <property type="match status" value="1"/>
</dbReference>
<dbReference type="SUPFAM" id="SSF52218">
    <property type="entry name" value="Flavoproteins"/>
    <property type="match status" value="1"/>
</dbReference>
<proteinExistence type="inferred from homology"/>
<evidence type="ECO:0000256" key="3">
    <source>
        <dbReference type="ARBA" id="ARBA00022448"/>
    </source>
</evidence>
<evidence type="ECO:0000259" key="6">
    <source>
        <dbReference type="PROSITE" id="PS50902"/>
    </source>
</evidence>
<dbReference type="PROSITE" id="PS50902">
    <property type="entry name" value="FLAVODOXIN_LIKE"/>
    <property type="match status" value="1"/>
</dbReference>
<comment type="cofactor">
    <cofactor evidence="1">
        <name>Fe cation</name>
        <dbReference type="ChEBI" id="CHEBI:24875"/>
    </cofactor>
</comment>
<dbReference type="SUPFAM" id="SSF56281">
    <property type="entry name" value="Metallo-hydrolase/oxidoreductase"/>
    <property type="match status" value="1"/>
</dbReference>
<dbReference type="InterPro" id="IPR029039">
    <property type="entry name" value="Flavoprotein-like_sf"/>
</dbReference>
<dbReference type="InterPro" id="IPR008254">
    <property type="entry name" value="Flavodoxin/NO_synth"/>
</dbReference>
<dbReference type="KEGG" id="cint:HZF06_02400"/>
<comment type="similarity">
    <text evidence="2">In the N-terminal section; belongs to the zinc metallo-hydrolase group 3 family.</text>
</comment>
<evidence type="ECO:0000313" key="7">
    <source>
        <dbReference type="EMBL" id="QLY80455.1"/>
    </source>
</evidence>
<dbReference type="Pfam" id="PF00258">
    <property type="entry name" value="Flavodoxin_1"/>
    <property type="match status" value="1"/>
</dbReference>
<accession>A0A7D7A150</accession>
<dbReference type="GO" id="GO:0010181">
    <property type="term" value="F:FMN binding"/>
    <property type="evidence" value="ECO:0007669"/>
    <property type="project" value="InterPro"/>
</dbReference>
<protein>
    <submittedName>
        <fullName evidence="7">FprA family A-type flavoprotein</fullName>
    </submittedName>
</protein>
<sequence>MRSLEIKKDIHWVGALDPDLRIFDIIMYTPYGTTYNSYVVKGSEKVAVFETVKEQFFDQYLARLKTLDIDVTKIDYIVVDHTEPDHAGSVAKLLDLSPKAKVVGSAPAIKFMEKIANRDIDAIVVSDNDSISLGNKTLKFISAPFLHWPDTIYTYVPEDKTLITCDSFGAHYCFEDVFNDKIPDQEQYDEALRYYFDCIMGPFKSYVLSAIDKIKDLDIDLICPGHGPVLREDPWKIVSLYKEWSTPPAPKEIKKITISYVSAYGYTEQLANKISEGIQSVGKFDIKLYNVIHNDLKDIVKDISDSEGILFGSPTIVGELLEPIRDILAKLNPVIHGGKFAGAFGSYGWSGEAVPRMEARLKELKMKIYTPGLKILFKPSPEDLKKAFEFGVGFAQTIMDKEVKKEL</sequence>
<evidence type="ECO:0000313" key="8">
    <source>
        <dbReference type="Proteomes" id="UP000512286"/>
    </source>
</evidence>
<dbReference type="PANTHER" id="PTHR32145">
    <property type="entry name" value="DIFLAVIN FLAVOPROTEIN A 2-RELATED"/>
    <property type="match status" value="1"/>
</dbReference>
<keyword evidence="5" id="KW-0408">Iron</keyword>
<dbReference type="InterPro" id="IPR051285">
    <property type="entry name" value="NADH_oxidoreductase_modular"/>
</dbReference>
<evidence type="ECO:0000256" key="2">
    <source>
        <dbReference type="ARBA" id="ARBA00007121"/>
    </source>
</evidence>
<dbReference type="CDD" id="cd07709">
    <property type="entry name" value="flavodiiron_proteins_MBL-fold"/>
    <property type="match status" value="1"/>
</dbReference>
<dbReference type="Gene3D" id="3.60.15.10">
    <property type="entry name" value="Ribonuclease Z/Hydroxyacylglutathione hydrolase-like"/>
    <property type="match status" value="1"/>
</dbReference>
<keyword evidence="3" id="KW-0813">Transport</keyword>
<evidence type="ECO:0000256" key="4">
    <source>
        <dbReference type="ARBA" id="ARBA00022982"/>
    </source>
</evidence>
<dbReference type="RefSeq" id="WP_181602297.1">
    <property type="nucleotide sequence ID" value="NZ_CP059378.1"/>
</dbReference>
<gene>
    <name evidence="7" type="ORF">HZF06_02400</name>
</gene>
<name>A0A7D7A150_9CLOT</name>
<dbReference type="Pfam" id="PF19583">
    <property type="entry name" value="ODP"/>
    <property type="match status" value="1"/>
</dbReference>
<dbReference type="PANTHER" id="PTHR32145:SF11">
    <property type="entry name" value="DIFLAVIN FLAVOPROTEIN A 2-RELATED"/>
    <property type="match status" value="1"/>
</dbReference>
<dbReference type="InterPro" id="IPR045761">
    <property type="entry name" value="ODP_dom"/>
</dbReference>
<feature type="domain" description="Flavodoxin-like" evidence="6">
    <location>
        <begin position="256"/>
        <end position="395"/>
    </location>
</feature>
<dbReference type="Proteomes" id="UP000512286">
    <property type="component" value="Chromosome"/>
</dbReference>
<dbReference type="GO" id="GO:0016651">
    <property type="term" value="F:oxidoreductase activity, acting on NAD(P)H"/>
    <property type="evidence" value="ECO:0007669"/>
    <property type="project" value="UniProtKB-ARBA"/>
</dbReference>
<dbReference type="AlphaFoldDB" id="A0A7D7A150"/>
<evidence type="ECO:0000256" key="1">
    <source>
        <dbReference type="ARBA" id="ARBA00001962"/>
    </source>
</evidence>
<dbReference type="InterPro" id="IPR001279">
    <property type="entry name" value="Metallo-B-lactamas"/>
</dbReference>
<dbReference type="InterPro" id="IPR016440">
    <property type="entry name" value="Rubredoxin-O_OxRdtase"/>
</dbReference>
<dbReference type="EMBL" id="CP059378">
    <property type="protein sequence ID" value="QLY80455.1"/>
    <property type="molecule type" value="Genomic_DNA"/>
</dbReference>
<dbReference type="GO" id="GO:0046872">
    <property type="term" value="F:metal ion binding"/>
    <property type="evidence" value="ECO:0007669"/>
    <property type="project" value="InterPro"/>
</dbReference>
<reference evidence="7 8" key="1">
    <citation type="submission" date="2020-07" db="EMBL/GenBank/DDBJ databases">
        <title>Electron transfer.</title>
        <authorList>
            <person name="Huang L."/>
            <person name="Liu X."/>
            <person name="Zhou S."/>
        </authorList>
    </citation>
    <scope>NUCLEOTIDE SEQUENCE [LARGE SCALE GENOMIC DNA]</scope>
    <source>
        <strain evidence="7 8">Lx1</strain>
    </source>
</reference>
<dbReference type="Gene3D" id="3.40.50.360">
    <property type="match status" value="1"/>
</dbReference>
<keyword evidence="4" id="KW-0249">Electron transport</keyword>
<dbReference type="PIRSF" id="PIRSF005243">
    <property type="entry name" value="ROO"/>
    <property type="match status" value="1"/>
</dbReference>
<dbReference type="GO" id="GO:0009055">
    <property type="term" value="F:electron transfer activity"/>
    <property type="evidence" value="ECO:0007669"/>
    <property type="project" value="InterPro"/>
</dbReference>
<dbReference type="InterPro" id="IPR036866">
    <property type="entry name" value="RibonucZ/Hydroxyglut_hydro"/>
</dbReference>